<organism evidence="5 6">
    <name type="scientific">Gordonia phthalatica</name>
    <dbReference type="NCBI Taxonomy" id="1136941"/>
    <lineage>
        <taxon>Bacteria</taxon>
        <taxon>Bacillati</taxon>
        <taxon>Actinomycetota</taxon>
        <taxon>Actinomycetes</taxon>
        <taxon>Mycobacteriales</taxon>
        <taxon>Gordoniaceae</taxon>
        <taxon>Gordonia</taxon>
    </lineage>
</organism>
<dbReference type="Gene3D" id="3.30.420.10">
    <property type="entry name" value="Ribonuclease H-like superfamily/Ribonuclease H"/>
    <property type="match status" value="1"/>
</dbReference>
<dbReference type="InterPro" id="IPR012337">
    <property type="entry name" value="RNaseH-like_sf"/>
</dbReference>
<dbReference type="InterPro" id="IPR036397">
    <property type="entry name" value="RNaseH_sf"/>
</dbReference>
<dbReference type="InterPro" id="IPR001584">
    <property type="entry name" value="Integrase_cat-core"/>
</dbReference>
<proteinExistence type="inferred from homology"/>
<name>A0A0N9N1A8_9ACTN</name>
<dbReference type="Proteomes" id="UP000063789">
    <property type="component" value="Chromosome"/>
</dbReference>
<dbReference type="GO" id="GO:0003676">
    <property type="term" value="F:nucleic acid binding"/>
    <property type="evidence" value="ECO:0007669"/>
    <property type="project" value="InterPro"/>
</dbReference>
<keyword evidence="6" id="KW-1185">Reference proteome</keyword>
<dbReference type="PANTHER" id="PTHR35004">
    <property type="entry name" value="TRANSPOSASE RV3428C-RELATED"/>
    <property type="match status" value="1"/>
</dbReference>
<dbReference type="SUPFAM" id="SSF53098">
    <property type="entry name" value="Ribonuclease H-like"/>
    <property type="match status" value="1"/>
</dbReference>
<gene>
    <name evidence="4" type="ORF">ACH46_00475</name>
    <name evidence="5" type="ORF">ACH46_04455</name>
</gene>
<dbReference type="EMBL" id="CP011853">
    <property type="protein sequence ID" value="ALG83902.1"/>
    <property type="molecule type" value="Genomic_DNA"/>
</dbReference>
<dbReference type="STRING" id="1136941.ACH46_00475"/>
<dbReference type="PATRIC" id="fig|1136941.3.peg.907"/>
<evidence type="ECO:0000313" key="4">
    <source>
        <dbReference type="EMBL" id="ALG83262.1"/>
    </source>
</evidence>
<evidence type="ECO:0000256" key="1">
    <source>
        <dbReference type="ARBA" id="ARBA00009277"/>
    </source>
</evidence>
<dbReference type="KEGG" id="goq:ACH46_04455"/>
<reference evidence="6" key="1">
    <citation type="submission" date="2015-06" db="EMBL/GenBank/DDBJ databases">
        <title>Complete genome sequence and metabolic analysis of phthalate degradation pathway in Gordonia sp. QH-11.</title>
        <authorList>
            <person name="Jin D."/>
            <person name="Kong X."/>
            <person name="Bai Z."/>
        </authorList>
    </citation>
    <scope>NUCLEOTIDE SEQUENCE [LARGE SCALE GENOMIC DNA]</scope>
    <source>
        <strain evidence="6">QH-11</strain>
    </source>
</reference>
<dbReference type="AlphaFoldDB" id="A0A0N9N1A8"/>
<dbReference type="EMBL" id="CP011853">
    <property type="protein sequence ID" value="ALG83262.1"/>
    <property type="molecule type" value="Genomic_DNA"/>
</dbReference>
<dbReference type="PROSITE" id="PS50994">
    <property type="entry name" value="INTEGRASE"/>
    <property type="match status" value="1"/>
</dbReference>
<dbReference type="OrthoDB" id="2065409at2"/>
<evidence type="ECO:0000313" key="6">
    <source>
        <dbReference type="Proteomes" id="UP000063789"/>
    </source>
</evidence>
<reference evidence="5 6" key="2">
    <citation type="journal article" date="2017" name="Int. J. Syst. Evol. Microbiol.">
        <title>Gordonia phthalatica sp. nov., a di-n-butyl phthalate-degrading bacterium isolated from activated sludge.</title>
        <authorList>
            <person name="Jin D."/>
            <person name="Kong X."/>
            <person name="Jia M."/>
            <person name="Yu X."/>
            <person name="Wang X."/>
            <person name="Zhuang X."/>
            <person name="Deng Y."/>
            <person name="Bai Z."/>
        </authorList>
    </citation>
    <scope>NUCLEOTIDE SEQUENCE [LARGE SCALE GENOMIC DNA]</scope>
    <source>
        <strain evidence="5 6">QH-11</strain>
    </source>
</reference>
<sequence>MVRKIKAKLVLRLRSEGLSRRQIARQGMSRHSVDAVIAAADAGGVTFDDVADLPDADVYERLFPGRGEHHSVYAQPDWGQVHRELAKVGVTLKLLHGEYRDAYTAARTPVMGYDRFCKSYQQYVLVAGLASRVGHKAGQSVEVDWSGKTMVLTDPVTASRSRVYLFVACLPFSRYAFVEPTLDMKQDTWLRANIAMFSWFGGSVPRIVPDNLKTGVIAHPADGEIVLNDAYRELAAHYSAAVLPGRVRKPKDKASVENTVGNIATVVIAALRHCQFATLAELRSAVYEQVNGYNAASFQKRAGSRQSVFEAEEKSLLRPLPAVEFEISRWVYARRVRKDGHVVFEKNFYSVPYTYVGTAVDLRVTDTMLEVFAADRRLTSHLLVPPSMTNQHRTNDADRPEGPGYRQWDPDRVRAWAARTGPHTTIVVDRIFESVPVAEQGLNPALAVLRLTRRFSGERVENAAQIALAGAVRSPRYAHLRPILDSGQDLALAAEPLSRSGVPRPLDGADGSPSSGFVRGASYYAEGQ</sequence>
<comment type="similarity">
    <text evidence="1">Belongs to the transposase IS21/IS408/IS1162 family.</text>
</comment>
<feature type="region of interest" description="Disordered" evidence="2">
    <location>
        <begin position="496"/>
        <end position="528"/>
    </location>
</feature>
<dbReference type="KEGG" id="goq:ACH46_00475"/>
<dbReference type="RefSeq" id="WP_062391207.1">
    <property type="nucleotide sequence ID" value="NZ_CP011853.1"/>
</dbReference>
<feature type="domain" description="Integrase catalytic" evidence="3">
    <location>
        <begin position="133"/>
        <end position="314"/>
    </location>
</feature>
<protein>
    <submittedName>
        <fullName evidence="5">Integrase</fullName>
    </submittedName>
</protein>
<evidence type="ECO:0000313" key="5">
    <source>
        <dbReference type="EMBL" id="ALG83902.1"/>
    </source>
</evidence>
<evidence type="ECO:0000256" key="2">
    <source>
        <dbReference type="SAM" id="MobiDB-lite"/>
    </source>
</evidence>
<feature type="region of interest" description="Disordered" evidence="2">
    <location>
        <begin position="386"/>
        <end position="406"/>
    </location>
</feature>
<accession>A0A0N9N1A8</accession>
<dbReference type="Pfam" id="PF22483">
    <property type="entry name" value="Mu-transpos_C_2"/>
    <property type="match status" value="1"/>
</dbReference>
<dbReference type="GO" id="GO:0015074">
    <property type="term" value="P:DNA integration"/>
    <property type="evidence" value="ECO:0007669"/>
    <property type="project" value="InterPro"/>
</dbReference>
<dbReference type="InterPro" id="IPR054353">
    <property type="entry name" value="IstA-like_C"/>
</dbReference>
<dbReference type="NCBIfam" id="NF033546">
    <property type="entry name" value="transpos_IS21"/>
    <property type="match status" value="1"/>
</dbReference>
<dbReference type="PANTHER" id="PTHR35004:SF8">
    <property type="entry name" value="TRANSPOSASE RV3428C-RELATED"/>
    <property type="match status" value="1"/>
</dbReference>
<evidence type="ECO:0000259" key="3">
    <source>
        <dbReference type="PROSITE" id="PS50994"/>
    </source>
</evidence>